<dbReference type="PANTHER" id="PTHR45453:SF1">
    <property type="entry name" value="PHOSPHATE REGULON SENSOR PROTEIN PHOR"/>
    <property type="match status" value="1"/>
</dbReference>
<keyword evidence="12" id="KW-0418">Kinase</keyword>
<evidence type="ECO:0000256" key="15">
    <source>
        <dbReference type="ARBA" id="ARBA00023012"/>
    </source>
</evidence>
<reference evidence="20" key="1">
    <citation type="submission" date="2018-06" db="EMBL/GenBank/DDBJ databases">
        <authorList>
            <person name="Zhirakovskaya E."/>
        </authorList>
    </citation>
    <scope>NUCLEOTIDE SEQUENCE</scope>
</reference>
<accession>A0A3B1B1U9</accession>
<evidence type="ECO:0000256" key="7">
    <source>
        <dbReference type="ARBA" id="ARBA00022553"/>
    </source>
</evidence>
<dbReference type="CDD" id="cd00130">
    <property type="entry name" value="PAS"/>
    <property type="match status" value="1"/>
</dbReference>
<dbReference type="InterPro" id="IPR003594">
    <property type="entry name" value="HATPase_dom"/>
</dbReference>
<dbReference type="Gene3D" id="3.30.565.10">
    <property type="entry name" value="Histidine kinase-like ATPase, C-terminal domain"/>
    <property type="match status" value="1"/>
</dbReference>
<dbReference type="InterPro" id="IPR035965">
    <property type="entry name" value="PAS-like_dom_sf"/>
</dbReference>
<dbReference type="SUPFAM" id="SSF55785">
    <property type="entry name" value="PYP-like sensor domain (PAS domain)"/>
    <property type="match status" value="1"/>
</dbReference>
<dbReference type="GO" id="GO:0016036">
    <property type="term" value="P:cellular response to phosphate starvation"/>
    <property type="evidence" value="ECO:0007669"/>
    <property type="project" value="TreeGrafter"/>
</dbReference>
<dbReference type="CDD" id="cd00082">
    <property type="entry name" value="HisKA"/>
    <property type="match status" value="1"/>
</dbReference>
<keyword evidence="5" id="KW-0813">Transport</keyword>
<dbReference type="Pfam" id="PF00512">
    <property type="entry name" value="HisKA"/>
    <property type="match status" value="1"/>
</dbReference>
<dbReference type="NCBIfam" id="NF008235">
    <property type="entry name" value="PRK11006.1"/>
    <property type="match status" value="1"/>
</dbReference>
<dbReference type="Gene3D" id="3.30.450.20">
    <property type="entry name" value="PAS domain"/>
    <property type="match status" value="1"/>
</dbReference>
<dbReference type="Pfam" id="PF13188">
    <property type="entry name" value="PAS_8"/>
    <property type="match status" value="1"/>
</dbReference>
<evidence type="ECO:0000256" key="13">
    <source>
        <dbReference type="ARBA" id="ARBA00022840"/>
    </source>
</evidence>
<keyword evidence="6" id="KW-1003">Cell membrane</keyword>
<dbReference type="InterPro" id="IPR000014">
    <property type="entry name" value="PAS"/>
</dbReference>
<comment type="function">
    <text evidence="17">Member of the two-component regulatory system PhoR/PhoB involved in the phosphate regulon genes expression. PhoR may function as a membrane-associated protein kinase that phosphorylates PhoB in response to environmental signals.</text>
</comment>
<dbReference type="GO" id="GO:0005524">
    <property type="term" value="F:ATP binding"/>
    <property type="evidence" value="ECO:0007669"/>
    <property type="project" value="UniProtKB-KW"/>
</dbReference>
<evidence type="ECO:0000256" key="10">
    <source>
        <dbReference type="ARBA" id="ARBA00022692"/>
    </source>
</evidence>
<dbReference type="SUPFAM" id="SSF47384">
    <property type="entry name" value="Homodimeric domain of signal transducing histidine kinase"/>
    <property type="match status" value="1"/>
</dbReference>
<dbReference type="FunFam" id="1.10.287.130:FF:000001">
    <property type="entry name" value="Two-component sensor histidine kinase"/>
    <property type="match status" value="1"/>
</dbReference>
<dbReference type="SMART" id="SM00091">
    <property type="entry name" value="PAS"/>
    <property type="match status" value="1"/>
</dbReference>
<keyword evidence="13" id="KW-0067">ATP-binding</keyword>
<dbReference type="InterPro" id="IPR004358">
    <property type="entry name" value="Sig_transdc_His_kin-like_C"/>
</dbReference>
<dbReference type="SUPFAM" id="SSF55874">
    <property type="entry name" value="ATPase domain of HSP90 chaperone/DNA topoisomerase II/histidine kinase"/>
    <property type="match status" value="1"/>
</dbReference>
<comment type="subcellular location">
    <subcellularLocation>
        <location evidence="2">Cell membrane</location>
    </subcellularLocation>
</comment>
<keyword evidence="11" id="KW-0547">Nucleotide-binding</keyword>
<feature type="domain" description="Histidine kinase" evidence="19">
    <location>
        <begin position="210"/>
        <end position="426"/>
    </location>
</feature>
<dbReference type="SMART" id="SM00388">
    <property type="entry name" value="HisKA"/>
    <property type="match status" value="1"/>
</dbReference>
<dbReference type="EC" id="2.7.13.3" evidence="3"/>
<dbReference type="Pfam" id="PF11808">
    <property type="entry name" value="PhoR"/>
    <property type="match status" value="1"/>
</dbReference>
<dbReference type="EMBL" id="UOFX01000034">
    <property type="protein sequence ID" value="VAX08071.1"/>
    <property type="molecule type" value="Genomic_DNA"/>
</dbReference>
<evidence type="ECO:0000256" key="2">
    <source>
        <dbReference type="ARBA" id="ARBA00004236"/>
    </source>
</evidence>
<name>A0A3B1B1U9_9ZZZZ</name>
<keyword evidence="10 18" id="KW-0812">Transmembrane</keyword>
<keyword evidence="16 18" id="KW-0472">Membrane</keyword>
<evidence type="ECO:0000256" key="4">
    <source>
        <dbReference type="ARBA" id="ARBA00019665"/>
    </source>
</evidence>
<evidence type="ECO:0000256" key="18">
    <source>
        <dbReference type="SAM" id="Phobius"/>
    </source>
</evidence>
<dbReference type="InterPro" id="IPR005467">
    <property type="entry name" value="His_kinase_dom"/>
</dbReference>
<dbReference type="PANTHER" id="PTHR45453">
    <property type="entry name" value="PHOSPHATE REGULON SENSOR PROTEIN PHOR"/>
    <property type="match status" value="1"/>
</dbReference>
<dbReference type="PROSITE" id="PS50109">
    <property type="entry name" value="HIS_KIN"/>
    <property type="match status" value="1"/>
</dbReference>
<dbReference type="Pfam" id="PF02518">
    <property type="entry name" value="HATPase_c"/>
    <property type="match status" value="1"/>
</dbReference>
<organism evidence="20">
    <name type="scientific">hydrothermal vent metagenome</name>
    <dbReference type="NCBI Taxonomy" id="652676"/>
    <lineage>
        <taxon>unclassified sequences</taxon>
        <taxon>metagenomes</taxon>
        <taxon>ecological metagenomes</taxon>
    </lineage>
</organism>
<dbReference type="FunFam" id="3.30.565.10:FF:000032">
    <property type="entry name" value="Phosphate regulon sensor histidine kinase PhoR"/>
    <property type="match status" value="1"/>
</dbReference>
<proteinExistence type="predicted"/>
<dbReference type="GO" id="GO:0005886">
    <property type="term" value="C:plasma membrane"/>
    <property type="evidence" value="ECO:0007669"/>
    <property type="project" value="UniProtKB-SubCell"/>
</dbReference>
<evidence type="ECO:0000256" key="17">
    <source>
        <dbReference type="ARBA" id="ARBA00025207"/>
    </source>
</evidence>
<evidence type="ECO:0000256" key="16">
    <source>
        <dbReference type="ARBA" id="ARBA00023136"/>
    </source>
</evidence>
<dbReference type="InterPro" id="IPR021766">
    <property type="entry name" value="PhoR_N"/>
</dbReference>
<sequence length="433" mass="48638">MPAKTEITRFTVIILLSLGGGVVIGRPLLMLLLGGVLYLGWHFYHLLRLSRLLSEGREIPSPPPGGLWSEVFDHIRQLQIKSRKRKQRLNRYFSRFREAATVLPDAAIIVGQRGGIEWCNPAAEVLLGLHWPQVAGANFSQQMQHPVLEEYLASDDFSRPLEFTSPADKSKVLSLLITPFGKKKQQNLIMVQDITRLYHLDQVRRDFVANVSHELRTPLTVISGFLETMEDADEINSNWGSSIQLMHQQALRMEETINDLLVLSRLEMDDDPPAGEPVQVAQLLAGIVDDAEVLSNEAQHRFSLEADPKLQLRGIEKELRGAFSNLIFNAVHHTPSGSEIRVSWQIEELGARFSVQDTGEGIPVRHIPRLTERFYRVDSARSRESGGTGLGLAIVKHTLNRHDGKLNIVSEEGKGSTFSCWFPQARIVQDDAN</sequence>
<dbReference type="NCBIfam" id="TIGR02966">
    <property type="entry name" value="phoR_proteo"/>
    <property type="match status" value="1"/>
</dbReference>
<dbReference type="GO" id="GO:0004721">
    <property type="term" value="F:phosphoprotein phosphatase activity"/>
    <property type="evidence" value="ECO:0007669"/>
    <property type="project" value="InterPro"/>
</dbReference>
<evidence type="ECO:0000256" key="8">
    <source>
        <dbReference type="ARBA" id="ARBA00022592"/>
    </source>
</evidence>
<evidence type="ECO:0000256" key="5">
    <source>
        <dbReference type="ARBA" id="ARBA00022448"/>
    </source>
</evidence>
<dbReference type="GO" id="GO:0006817">
    <property type="term" value="P:phosphate ion transport"/>
    <property type="evidence" value="ECO:0007669"/>
    <property type="project" value="UniProtKB-KW"/>
</dbReference>
<keyword evidence="14 18" id="KW-1133">Transmembrane helix</keyword>
<evidence type="ECO:0000256" key="14">
    <source>
        <dbReference type="ARBA" id="ARBA00022989"/>
    </source>
</evidence>
<dbReference type="InterPro" id="IPR050351">
    <property type="entry name" value="BphY/WalK/GraS-like"/>
</dbReference>
<feature type="transmembrane region" description="Helical" evidence="18">
    <location>
        <begin position="7"/>
        <end position="24"/>
    </location>
</feature>
<evidence type="ECO:0000259" key="19">
    <source>
        <dbReference type="PROSITE" id="PS50109"/>
    </source>
</evidence>
<dbReference type="Gene3D" id="1.10.287.130">
    <property type="match status" value="1"/>
</dbReference>
<dbReference type="AlphaFoldDB" id="A0A3B1B1U9"/>
<keyword evidence="7" id="KW-0597">Phosphoprotein</keyword>
<keyword evidence="8" id="KW-0592">Phosphate transport</keyword>
<evidence type="ECO:0000256" key="12">
    <source>
        <dbReference type="ARBA" id="ARBA00022777"/>
    </source>
</evidence>
<dbReference type="PRINTS" id="PR00344">
    <property type="entry name" value="BCTRLSENSOR"/>
</dbReference>
<dbReference type="GO" id="GO:0000155">
    <property type="term" value="F:phosphorelay sensor kinase activity"/>
    <property type="evidence" value="ECO:0007669"/>
    <property type="project" value="InterPro"/>
</dbReference>
<dbReference type="InterPro" id="IPR014310">
    <property type="entry name" value="Sig_transdc_His_kinase_PhoR"/>
</dbReference>
<gene>
    <name evidence="20" type="ORF">MNBD_GAMMA26-1718</name>
</gene>
<keyword evidence="9 20" id="KW-0808">Transferase</keyword>
<evidence type="ECO:0000256" key="11">
    <source>
        <dbReference type="ARBA" id="ARBA00022741"/>
    </source>
</evidence>
<evidence type="ECO:0000256" key="6">
    <source>
        <dbReference type="ARBA" id="ARBA00022475"/>
    </source>
</evidence>
<evidence type="ECO:0000313" key="20">
    <source>
        <dbReference type="EMBL" id="VAX08071.1"/>
    </source>
</evidence>
<dbReference type="SMART" id="SM00387">
    <property type="entry name" value="HATPase_c"/>
    <property type="match status" value="1"/>
</dbReference>
<evidence type="ECO:0000256" key="9">
    <source>
        <dbReference type="ARBA" id="ARBA00022679"/>
    </source>
</evidence>
<protein>
    <recommendedName>
        <fullName evidence="4">Phosphate regulon sensor protein PhoR</fullName>
        <ecNumber evidence="3">2.7.13.3</ecNumber>
    </recommendedName>
</protein>
<evidence type="ECO:0000256" key="1">
    <source>
        <dbReference type="ARBA" id="ARBA00000085"/>
    </source>
</evidence>
<dbReference type="InterPro" id="IPR036890">
    <property type="entry name" value="HATPase_C_sf"/>
</dbReference>
<dbReference type="InterPro" id="IPR036097">
    <property type="entry name" value="HisK_dim/P_sf"/>
</dbReference>
<keyword evidence="15" id="KW-0902">Two-component regulatory system</keyword>
<dbReference type="InterPro" id="IPR003661">
    <property type="entry name" value="HisK_dim/P_dom"/>
</dbReference>
<comment type="catalytic activity">
    <reaction evidence="1">
        <text>ATP + protein L-histidine = ADP + protein N-phospho-L-histidine.</text>
        <dbReference type="EC" id="2.7.13.3"/>
    </reaction>
</comment>
<evidence type="ECO:0000256" key="3">
    <source>
        <dbReference type="ARBA" id="ARBA00012438"/>
    </source>
</evidence>